<accession>A0A0L0KD31</accession>
<dbReference type="EMBL" id="JPPY01000090">
    <property type="protein sequence ID" value="KND35600.1"/>
    <property type="molecule type" value="Genomic_DNA"/>
</dbReference>
<dbReference type="InterPro" id="IPR007315">
    <property type="entry name" value="PIG-V/Gpi18"/>
</dbReference>
<gene>
    <name evidence="12" type="ORF">IQ63_14455</name>
</gene>
<evidence type="ECO:0000313" key="13">
    <source>
        <dbReference type="Proteomes" id="UP000037151"/>
    </source>
</evidence>
<feature type="transmembrane region" description="Helical" evidence="11">
    <location>
        <begin position="383"/>
        <end position="408"/>
    </location>
</feature>
<feature type="transmembrane region" description="Helical" evidence="11">
    <location>
        <begin position="248"/>
        <end position="267"/>
    </location>
</feature>
<feature type="transmembrane region" description="Helical" evidence="11">
    <location>
        <begin position="307"/>
        <end position="329"/>
    </location>
</feature>
<keyword evidence="6 11" id="KW-0812">Transmembrane</keyword>
<sequence length="409" mass="44964">MPPTPLPLPARGPLPPEVRAPAPPPRTDPWNTRPRLTRLHRAARAARFPLAVYGVCLVLHLVLLALLNPPGDQSVHDRLTSWDGQWFLDIARNGYPHTFAITPDGLQGGTLAFFPAYPLLVRTVHTLTFLDYDTAGLVAAHLALIAALLCIHRLLLDLYDRRTAHIATFLVACAQPMALVFLMSYSESLFLAFAAAALLALHRKHWLTAGTLILLAGLTRPVAVALMAALGVAAVLHFRREARVTWRPLTALLLSYCGVPAYVLWVAHRTGELDAWFKIQEAGWGTRWDNGDAFFSFLGDTFTKSDGWVPISTALLLLALIAATAAAWRDRVWPPLTVYGTVVLVITLGQSNFYHSKLRLLIPALIFTIPAARALARVRTSTAIITLAIAALFGSWYGAYMLTVWHFAI</sequence>
<dbReference type="GO" id="GO:0004376">
    <property type="term" value="F:GPI mannosyltransferase activity"/>
    <property type="evidence" value="ECO:0007669"/>
    <property type="project" value="InterPro"/>
</dbReference>
<dbReference type="UniPathway" id="UPA00196"/>
<evidence type="ECO:0000313" key="12">
    <source>
        <dbReference type="EMBL" id="KND35600.1"/>
    </source>
</evidence>
<dbReference type="GO" id="GO:0006506">
    <property type="term" value="P:GPI anchor biosynthetic process"/>
    <property type="evidence" value="ECO:0007669"/>
    <property type="project" value="UniProtKB-UniPathway"/>
</dbReference>
<evidence type="ECO:0000256" key="5">
    <source>
        <dbReference type="ARBA" id="ARBA00022679"/>
    </source>
</evidence>
<feature type="transmembrane region" description="Helical" evidence="11">
    <location>
        <begin position="48"/>
        <end position="67"/>
    </location>
</feature>
<dbReference type="AlphaFoldDB" id="A0A0L0KD31"/>
<evidence type="ECO:0000256" key="11">
    <source>
        <dbReference type="SAM" id="Phobius"/>
    </source>
</evidence>
<dbReference type="Pfam" id="PF04188">
    <property type="entry name" value="Mannosyl_trans2"/>
    <property type="match status" value="1"/>
</dbReference>
<dbReference type="Proteomes" id="UP000037151">
    <property type="component" value="Unassembled WGS sequence"/>
</dbReference>
<evidence type="ECO:0000256" key="7">
    <source>
        <dbReference type="ARBA" id="ARBA00022824"/>
    </source>
</evidence>
<comment type="pathway">
    <text evidence="2">Glycolipid biosynthesis; glycosylphosphatidylinositol-anchor biosynthesis.</text>
</comment>
<dbReference type="GO" id="GO:0016020">
    <property type="term" value="C:membrane"/>
    <property type="evidence" value="ECO:0007669"/>
    <property type="project" value="GOC"/>
</dbReference>
<evidence type="ECO:0000256" key="9">
    <source>
        <dbReference type="ARBA" id="ARBA00023136"/>
    </source>
</evidence>
<dbReference type="PANTHER" id="PTHR12468:SF2">
    <property type="entry name" value="GPI MANNOSYLTRANSFERASE 2"/>
    <property type="match status" value="1"/>
</dbReference>
<comment type="subcellular location">
    <subcellularLocation>
        <location evidence="1">Endoplasmic reticulum membrane</location>
        <topology evidence="1">Multi-pass membrane protein</topology>
    </subcellularLocation>
</comment>
<protein>
    <submittedName>
        <fullName evidence="12">Membrane protein</fullName>
    </submittedName>
</protein>
<dbReference type="OrthoDB" id="151635at2"/>
<evidence type="ECO:0000256" key="1">
    <source>
        <dbReference type="ARBA" id="ARBA00004477"/>
    </source>
</evidence>
<keyword evidence="4" id="KW-0328">Glycosyltransferase</keyword>
<feature type="transmembrane region" description="Helical" evidence="11">
    <location>
        <begin position="213"/>
        <end position="236"/>
    </location>
</feature>
<name>A0A0L0KD31_9ACTN</name>
<feature type="transmembrane region" description="Helical" evidence="11">
    <location>
        <begin position="177"/>
        <end position="201"/>
    </location>
</feature>
<proteinExistence type="predicted"/>
<evidence type="ECO:0000256" key="3">
    <source>
        <dbReference type="ARBA" id="ARBA00022502"/>
    </source>
</evidence>
<evidence type="ECO:0000256" key="10">
    <source>
        <dbReference type="SAM" id="MobiDB-lite"/>
    </source>
</evidence>
<reference evidence="13" key="1">
    <citation type="submission" date="2014-07" db="EMBL/GenBank/DDBJ databases">
        <title>Genome sequencing of plant-pathogenic Streptomyces species.</title>
        <authorList>
            <person name="Harrison J."/>
            <person name="Sapp M."/>
            <person name="Thwaites R."/>
            <person name="Studholme D.J."/>
        </authorList>
    </citation>
    <scope>NUCLEOTIDE SEQUENCE [LARGE SCALE GENOMIC DNA]</scope>
    <source>
        <strain evidence="13">NCPPB 4445</strain>
    </source>
</reference>
<dbReference type="PANTHER" id="PTHR12468">
    <property type="entry name" value="GPI MANNOSYLTRANSFERASE 2"/>
    <property type="match status" value="1"/>
</dbReference>
<feature type="transmembrane region" description="Helical" evidence="11">
    <location>
        <begin position="135"/>
        <end position="156"/>
    </location>
</feature>
<keyword evidence="9 11" id="KW-0472">Membrane</keyword>
<feature type="compositionally biased region" description="Pro residues" evidence="10">
    <location>
        <begin position="1"/>
        <end position="27"/>
    </location>
</feature>
<keyword evidence="7" id="KW-0256">Endoplasmic reticulum</keyword>
<organism evidence="12 13">
    <name type="scientific">Streptomyces acidiscabies</name>
    <dbReference type="NCBI Taxonomy" id="42234"/>
    <lineage>
        <taxon>Bacteria</taxon>
        <taxon>Bacillati</taxon>
        <taxon>Actinomycetota</taxon>
        <taxon>Actinomycetes</taxon>
        <taxon>Kitasatosporales</taxon>
        <taxon>Streptomycetaceae</taxon>
        <taxon>Streptomyces</taxon>
    </lineage>
</organism>
<feature type="transmembrane region" description="Helical" evidence="11">
    <location>
        <begin position="360"/>
        <end position="376"/>
    </location>
</feature>
<evidence type="ECO:0000256" key="8">
    <source>
        <dbReference type="ARBA" id="ARBA00022989"/>
    </source>
</evidence>
<keyword evidence="5" id="KW-0808">Transferase</keyword>
<feature type="region of interest" description="Disordered" evidence="10">
    <location>
        <begin position="1"/>
        <end position="33"/>
    </location>
</feature>
<keyword evidence="3" id="KW-0337">GPI-anchor biosynthesis</keyword>
<dbReference type="PATRIC" id="fig|42234.21.peg.2979"/>
<dbReference type="RefSeq" id="WP_050371037.1">
    <property type="nucleotide sequence ID" value="NZ_KQ257817.1"/>
</dbReference>
<evidence type="ECO:0000256" key="2">
    <source>
        <dbReference type="ARBA" id="ARBA00004687"/>
    </source>
</evidence>
<keyword evidence="8 11" id="KW-1133">Transmembrane helix</keyword>
<dbReference type="GO" id="GO:0000009">
    <property type="term" value="F:alpha-1,6-mannosyltransferase activity"/>
    <property type="evidence" value="ECO:0007669"/>
    <property type="project" value="InterPro"/>
</dbReference>
<comment type="caution">
    <text evidence="12">The sequence shown here is derived from an EMBL/GenBank/DDBJ whole genome shotgun (WGS) entry which is preliminary data.</text>
</comment>
<feature type="transmembrane region" description="Helical" evidence="11">
    <location>
        <begin position="336"/>
        <end position="354"/>
    </location>
</feature>
<evidence type="ECO:0000256" key="6">
    <source>
        <dbReference type="ARBA" id="ARBA00022692"/>
    </source>
</evidence>
<evidence type="ECO:0000256" key="4">
    <source>
        <dbReference type="ARBA" id="ARBA00022676"/>
    </source>
</evidence>